<dbReference type="NCBIfam" id="TIGR02266">
    <property type="entry name" value="gmx_TIGR02266"/>
    <property type="match status" value="1"/>
</dbReference>
<dbReference type="Gene3D" id="2.40.10.220">
    <property type="entry name" value="predicted glycosyltransferase like domains"/>
    <property type="match status" value="1"/>
</dbReference>
<dbReference type="EMBL" id="CP022098">
    <property type="protein sequence ID" value="ATB39720.1"/>
    <property type="molecule type" value="Genomic_DNA"/>
</dbReference>
<dbReference type="Pfam" id="PF07238">
    <property type="entry name" value="PilZ"/>
    <property type="match status" value="1"/>
</dbReference>
<dbReference type="Proteomes" id="UP000217257">
    <property type="component" value="Chromosome"/>
</dbReference>
<dbReference type="KEGG" id="cfus:CYFUS_005168"/>
<proteinExistence type="predicted"/>
<dbReference type="InterPro" id="IPR011752">
    <property type="entry name" value="PilV_Myxo-type"/>
</dbReference>
<protein>
    <submittedName>
        <fullName evidence="2">Pilus assembly protein PilZ</fullName>
    </submittedName>
</protein>
<dbReference type="SUPFAM" id="SSF141371">
    <property type="entry name" value="PilZ domain-like"/>
    <property type="match status" value="1"/>
</dbReference>
<organism evidence="2 3">
    <name type="scientific">Cystobacter fuscus</name>
    <dbReference type="NCBI Taxonomy" id="43"/>
    <lineage>
        <taxon>Bacteria</taxon>
        <taxon>Pseudomonadati</taxon>
        <taxon>Myxococcota</taxon>
        <taxon>Myxococcia</taxon>
        <taxon>Myxococcales</taxon>
        <taxon>Cystobacterineae</taxon>
        <taxon>Archangiaceae</taxon>
        <taxon>Cystobacter</taxon>
    </lineage>
</organism>
<dbReference type="GO" id="GO:0035438">
    <property type="term" value="F:cyclic-di-GMP binding"/>
    <property type="evidence" value="ECO:0007669"/>
    <property type="project" value="InterPro"/>
</dbReference>
<evidence type="ECO:0000313" key="2">
    <source>
        <dbReference type="EMBL" id="ATB39720.1"/>
    </source>
</evidence>
<accession>A0A250J866</accession>
<dbReference type="AlphaFoldDB" id="A0A250J866"/>
<gene>
    <name evidence="2" type="ORF">CYFUS_005168</name>
</gene>
<name>A0A250J866_9BACT</name>
<feature type="domain" description="PilZ" evidence="1">
    <location>
        <begin position="24"/>
        <end position="123"/>
    </location>
</feature>
<sequence>MGRAVTWWVRENRALEGSGVPIDNRKTTRFTSRLRCWCESEDITLYARVANLSEGGMFLQTSTPLDAGRRARVRLGGGVVHEVTAEATVMWNRSRRQDKGPAGMGLRFEGLDSGAQDLLRRIISNEQRGPPFGLS</sequence>
<reference evidence="2 3" key="1">
    <citation type="submission" date="2017-06" db="EMBL/GenBank/DDBJ databases">
        <title>Sequencing and comparative analysis of myxobacterial genomes.</title>
        <authorList>
            <person name="Rupp O."/>
            <person name="Goesmann A."/>
            <person name="Sogaard-Andersen L."/>
        </authorList>
    </citation>
    <scope>NUCLEOTIDE SEQUENCE [LARGE SCALE GENOMIC DNA]</scope>
    <source>
        <strain evidence="2 3">DSM 52655</strain>
    </source>
</reference>
<evidence type="ECO:0000313" key="3">
    <source>
        <dbReference type="Proteomes" id="UP000217257"/>
    </source>
</evidence>
<dbReference type="InterPro" id="IPR009875">
    <property type="entry name" value="PilZ_domain"/>
</dbReference>
<evidence type="ECO:0000259" key="1">
    <source>
        <dbReference type="Pfam" id="PF07238"/>
    </source>
</evidence>